<keyword evidence="4" id="KW-1185">Reference proteome</keyword>
<evidence type="ECO:0000313" key="3">
    <source>
        <dbReference type="EMBL" id="AKF10721.1"/>
    </source>
</evidence>
<dbReference type="GO" id="GO:0005829">
    <property type="term" value="C:cytosol"/>
    <property type="evidence" value="ECO:0007669"/>
    <property type="project" value="TreeGrafter"/>
</dbReference>
<evidence type="ECO:0000313" key="4">
    <source>
        <dbReference type="Proteomes" id="UP000034883"/>
    </source>
</evidence>
<dbReference type="AlphaFoldDB" id="A0A0F6W9E8"/>
<dbReference type="OrthoDB" id="9766983at2"/>
<reference evidence="3 4" key="1">
    <citation type="submission" date="2015-03" db="EMBL/GenBank/DDBJ databases">
        <title>Genome assembly of Sandaracinus amylolyticus DSM 53668.</title>
        <authorList>
            <person name="Sharma G."/>
            <person name="Subramanian S."/>
        </authorList>
    </citation>
    <scope>NUCLEOTIDE SEQUENCE [LARGE SCALE GENOMIC DNA]</scope>
    <source>
        <strain evidence="3 4">DSM 53668</strain>
    </source>
</reference>
<name>A0A0F6W9E8_9BACT</name>
<dbReference type="InterPro" id="IPR011059">
    <property type="entry name" value="Metal-dep_hydrolase_composite"/>
</dbReference>
<dbReference type="InterPro" id="IPR032466">
    <property type="entry name" value="Metal_Hydrolase"/>
</dbReference>
<evidence type="ECO:0000256" key="1">
    <source>
        <dbReference type="SAM" id="MobiDB-lite"/>
    </source>
</evidence>
<dbReference type="Gene3D" id="2.30.40.10">
    <property type="entry name" value="Urease, subunit C, domain 1"/>
    <property type="match status" value="1"/>
</dbReference>
<dbReference type="RefSeq" id="WP_053237666.1">
    <property type="nucleotide sequence ID" value="NZ_CP011125.1"/>
</dbReference>
<accession>A0A0F6W9E8</accession>
<dbReference type="SUPFAM" id="SSF51556">
    <property type="entry name" value="Metallo-dependent hydrolases"/>
    <property type="match status" value="1"/>
</dbReference>
<dbReference type="KEGG" id="samy:DB32_007870"/>
<dbReference type="EMBL" id="CP011125">
    <property type="protein sequence ID" value="AKF10721.1"/>
    <property type="molecule type" value="Genomic_DNA"/>
</dbReference>
<organism evidence="3 4">
    <name type="scientific">Sandaracinus amylolyticus</name>
    <dbReference type="NCBI Taxonomy" id="927083"/>
    <lineage>
        <taxon>Bacteria</taxon>
        <taxon>Pseudomonadati</taxon>
        <taxon>Myxococcota</taxon>
        <taxon>Polyangia</taxon>
        <taxon>Polyangiales</taxon>
        <taxon>Sandaracinaceae</taxon>
        <taxon>Sandaracinus</taxon>
    </lineage>
</organism>
<feature type="domain" description="Amidohydrolase 3" evidence="2">
    <location>
        <begin position="44"/>
        <end position="565"/>
    </location>
</feature>
<dbReference type="InterPro" id="IPR050378">
    <property type="entry name" value="Metallo-dep_Hydrolases_sf"/>
</dbReference>
<dbReference type="GO" id="GO:0016812">
    <property type="term" value="F:hydrolase activity, acting on carbon-nitrogen (but not peptide) bonds, in cyclic amides"/>
    <property type="evidence" value="ECO:0007669"/>
    <property type="project" value="TreeGrafter"/>
</dbReference>
<feature type="region of interest" description="Disordered" evidence="1">
    <location>
        <begin position="194"/>
        <end position="213"/>
    </location>
</feature>
<proteinExistence type="predicted"/>
<dbReference type="CDD" id="cd01297">
    <property type="entry name" value="D-aminoacylase"/>
    <property type="match status" value="1"/>
</dbReference>
<dbReference type="PANTHER" id="PTHR11647:SF1">
    <property type="entry name" value="COLLAPSIN RESPONSE MEDIATOR PROTEIN"/>
    <property type="match status" value="1"/>
</dbReference>
<dbReference type="STRING" id="927083.DB32_007870"/>
<protein>
    <submittedName>
        <fullName evidence="3">D-aminoacylase</fullName>
    </submittedName>
</protein>
<dbReference type="InterPro" id="IPR013108">
    <property type="entry name" value="Amidohydro_3"/>
</dbReference>
<feature type="compositionally biased region" description="Basic and acidic residues" evidence="1">
    <location>
        <begin position="199"/>
        <end position="208"/>
    </location>
</feature>
<evidence type="ECO:0000259" key="2">
    <source>
        <dbReference type="Pfam" id="PF07969"/>
    </source>
</evidence>
<dbReference type="Gene3D" id="3.20.20.140">
    <property type="entry name" value="Metal-dependent hydrolases"/>
    <property type="match status" value="2"/>
</dbReference>
<dbReference type="Pfam" id="PF07969">
    <property type="entry name" value="Amidohydro_3"/>
    <property type="match status" value="1"/>
</dbReference>
<dbReference type="Proteomes" id="UP000034883">
    <property type="component" value="Chromosome"/>
</dbReference>
<dbReference type="SUPFAM" id="SSF51338">
    <property type="entry name" value="Composite domain of metallo-dependent hydrolases"/>
    <property type="match status" value="1"/>
</dbReference>
<gene>
    <name evidence="3" type="ORF">DB32_007870</name>
</gene>
<sequence>MAYDLAIVNGMVVDGTGAPARRADVGVKDGRIVAIGALEERAARTIDAEGALVTPGFVDLHTHYDGQASWDASMLPSSAHGVTTAVMGNCGVGFAPVRPRDRERLIALMEGVEDIPGSALAEGIRWEWEQFGEYLDALDRRPRTIDVAAQVPHDALRVYVMGERAVAGGRATDDDVAGMRAMLRAALEQGALGFSTGRSDNHRAKDGSETPAADAEARELAGIARAFEGLGRGVLQAVSDFDMHVSPERFDPEFDVLEAMAEAAGRPLAISTLQRDSATDQWRKILARIERASARGVTMNALVAPRPIGVILGLDATFHPFIGFPSYKAIAHLPLAERVAILSRPDVKAKLLSERSEKVAGDGSPIPPLADQLLAAIDFVAMRLFRMGATPSYEPQRQDALFAEAMRRGVPALEVVYDALLEESGNALLYFPLYNYGGYSLDDVAEMLHHPRAMVSLGDGGAHVGTICDASMFTYFLVHWARDRERGRFSIEDAVRKLTSEPARWAGLVDRGEIAIGRRADLNVIELDRLALRAPRLVRDLPAGGKRFLQDAIGYRATIVRGEPIAIDGALTGATPGRIVRAS</sequence>
<dbReference type="PANTHER" id="PTHR11647">
    <property type="entry name" value="HYDRANTOINASE/DIHYDROPYRIMIDINASE FAMILY MEMBER"/>
    <property type="match status" value="1"/>
</dbReference>